<dbReference type="RefSeq" id="WP_085727450.1">
    <property type="nucleotide sequence ID" value="NZ_NBYN01000016.1"/>
</dbReference>
<keyword evidence="8 13" id="KW-1133">Transmembrane helix</keyword>
<keyword evidence="11" id="KW-0407">Ion channel</keyword>
<evidence type="ECO:0000313" key="15">
    <source>
        <dbReference type="Proteomes" id="UP000192997"/>
    </source>
</evidence>
<dbReference type="EMBL" id="NBYN01000016">
    <property type="protein sequence ID" value="OSO93973.1"/>
    <property type="molecule type" value="Genomic_DNA"/>
</dbReference>
<evidence type="ECO:0000256" key="7">
    <source>
        <dbReference type="ARBA" id="ARBA00022958"/>
    </source>
</evidence>
<comment type="catalytic activity">
    <reaction evidence="12">
        <text>K(+)(in) = K(+)(out)</text>
        <dbReference type="Rhea" id="RHEA:29463"/>
        <dbReference type="ChEBI" id="CHEBI:29103"/>
    </reaction>
</comment>
<evidence type="ECO:0000256" key="12">
    <source>
        <dbReference type="ARBA" id="ARBA00034430"/>
    </source>
</evidence>
<keyword evidence="7" id="KW-0630">Potassium</keyword>
<feature type="transmembrane region" description="Helical" evidence="13">
    <location>
        <begin position="75"/>
        <end position="98"/>
    </location>
</feature>
<dbReference type="AlphaFoldDB" id="A0A1X4GA31"/>
<evidence type="ECO:0000256" key="13">
    <source>
        <dbReference type="SAM" id="Phobius"/>
    </source>
</evidence>
<evidence type="ECO:0000256" key="1">
    <source>
        <dbReference type="ARBA" id="ARBA00004141"/>
    </source>
</evidence>
<dbReference type="Proteomes" id="UP000192997">
    <property type="component" value="Unassembled WGS sequence"/>
</dbReference>
<evidence type="ECO:0000256" key="5">
    <source>
        <dbReference type="ARBA" id="ARBA00022692"/>
    </source>
</evidence>
<proteinExistence type="inferred from homology"/>
<organism evidence="14 15">
    <name type="scientific">Cylindrospermopsis raciborskii CENA303</name>
    <dbReference type="NCBI Taxonomy" id="1170769"/>
    <lineage>
        <taxon>Bacteria</taxon>
        <taxon>Bacillati</taxon>
        <taxon>Cyanobacteriota</taxon>
        <taxon>Cyanophyceae</taxon>
        <taxon>Nostocales</taxon>
        <taxon>Aphanizomenonaceae</taxon>
        <taxon>Cylindrospermopsis</taxon>
    </lineage>
</organism>
<keyword evidence="5 13" id="KW-0812">Transmembrane</keyword>
<keyword evidence="10 13" id="KW-0472">Membrane</keyword>
<feature type="transmembrane region" description="Helical" evidence="13">
    <location>
        <begin position="118"/>
        <end position="137"/>
    </location>
</feature>
<protein>
    <recommendedName>
        <fullName evidence="16">DUF1211 domain-containing membrane protein</fullName>
    </recommendedName>
</protein>
<dbReference type="GO" id="GO:0005267">
    <property type="term" value="F:potassium channel activity"/>
    <property type="evidence" value="ECO:0007669"/>
    <property type="project" value="UniProtKB-KW"/>
</dbReference>
<dbReference type="InterPro" id="IPR010617">
    <property type="entry name" value="TMEM175-like"/>
</dbReference>
<feature type="transmembrane region" description="Helical" evidence="13">
    <location>
        <begin position="158"/>
        <end position="176"/>
    </location>
</feature>
<keyword evidence="9" id="KW-0406">Ion transport</keyword>
<sequence>MYKEKIGSLTDAIYAIAMTLLVLQLPAPKSGVGLHELVDQTSTFLIDYALAFIVLFSFWYNHVRINELINIHIRSTLLVNALILMMVCLLPFSASLLYTFGEQNSWLGNFNRAALVDIVFIAVCLCVDGLIHLNLAIIQHRKIYSGEHQQKILQIVHYRRIATAVLIMAMFTSFALPIPNRISLIVIPPLIILEEEVADQLLRLWRYIRKKN</sequence>
<evidence type="ECO:0000256" key="2">
    <source>
        <dbReference type="ARBA" id="ARBA00006920"/>
    </source>
</evidence>
<name>A0A1X4GA31_9CYAN</name>
<comment type="subcellular location">
    <subcellularLocation>
        <location evidence="1">Membrane</location>
        <topology evidence="1">Multi-pass membrane protein</topology>
    </subcellularLocation>
</comment>
<evidence type="ECO:0000256" key="8">
    <source>
        <dbReference type="ARBA" id="ARBA00022989"/>
    </source>
</evidence>
<evidence type="ECO:0000256" key="11">
    <source>
        <dbReference type="ARBA" id="ARBA00023303"/>
    </source>
</evidence>
<dbReference type="GO" id="GO:0015252">
    <property type="term" value="F:proton channel activity"/>
    <property type="evidence" value="ECO:0007669"/>
    <property type="project" value="InterPro"/>
</dbReference>
<dbReference type="Pfam" id="PF06736">
    <property type="entry name" value="TMEM175"/>
    <property type="match status" value="1"/>
</dbReference>
<dbReference type="GO" id="GO:0016020">
    <property type="term" value="C:membrane"/>
    <property type="evidence" value="ECO:0007669"/>
    <property type="project" value="UniProtKB-SubCell"/>
</dbReference>
<evidence type="ECO:0000256" key="3">
    <source>
        <dbReference type="ARBA" id="ARBA00022448"/>
    </source>
</evidence>
<evidence type="ECO:0008006" key="16">
    <source>
        <dbReference type="Google" id="ProtNLM"/>
    </source>
</evidence>
<evidence type="ECO:0000256" key="4">
    <source>
        <dbReference type="ARBA" id="ARBA00022538"/>
    </source>
</evidence>
<evidence type="ECO:0000256" key="10">
    <source>
        <dbReference type="ARBA" id="ARBA00023136"/>
    </source>
</evidence>
<evidence type="ECO:0000313" key="14">
    <source>
        <dbReference type="EMBL" id="OSO93973.1"/>
    </source>
</evidence>
<accession>A0A1X4GA31</accession>
<reference evidence="15" key="1">
    <citation type="submission" date="2017-04" db="EMBL/GenBank/DDBJ databases">
        <authorList>
            <person name="Abreu V.A."/>
            <person name="Popin R.V."/>
            <person name="Rigonato J."/>
            <person name="Andreote A.P."/>
            <person name="Schaker P.C."/>
            <person name="Hoff-Risseti C."/>
            <person name="Alvarenga D.O."/>
            <person name="Varani A.M."/>
            <person name="Fiore M.F."/>
        </authorList>
    </citation>
    <scope>NUCLEOTIDE SEQUENCE [LARGE SCALE GENOMIC DNA]</scope>
    <source>
        <strain evidence="15">CENA303</strain>
    </source>
</reference>
<keyword evidence="6" id="KW-0631">Potassium channel</keyword>
<evidence type="ECO:0000256" key="6">
    <source>
        <dbReference type="ARBA" id="ARBA00022826"/>
    </source>
</evidence>
<feature type="transmembrane region" description="Helical" evidence="13">
    <location>
        <begin position="7"/>
        <end position="25"/>
    </location>
</feature>
<keyword evidence="4" id="KW-0633">Potassium transport</keyword>
<gene>
    <name evidence="14" type="ORF">B7O87_04920</name>
</gene>
<keyword evidence="3" id="KW-0813">Transport</keyword>
<evidence type="ECO:0000256" key="9">
    <source>
        <dbReference type="ARBA" id="ARBA00023065"/>
    </source>
</evidence>
<comment type="similarity">
    <text evidence="2">Belongs to the TMEM175 family.</text>
</comment>
<comment type="caution">
    <text evidence="14">The sequence shown here is derived from an EMBL/GenBank/DDBJ whole genome shotgun (WGS) entry which is preliminary data.</text>
</comment>
<feature type="transmembrane region" description="Helical" evidence="13">
    <location>
        <begin position="45"/>
        <end position="63"/>
    </location>
</feature>